<dbReference type="Gene3D" id="1.20.1730.10">
    <property type="entry name" value="Sodium/glucose cotransporter"/>
    <property type="match status" value="1"/>
</dbReference>
<feature type="transmembrane region" description="Helical" evidence="12">
    <location>
        <begin position="124"/>
        <end position="145"/>
    </location>
</feature>
<evidence type="ECO:0000256" key="11">
    <source>
        <dbReference type="RuleBase" id="RU362091"/>
    </source>
</evidence>
<keyword evidence="5 12" id="KW-0812">Transmembrane</keyword>
<comment type="subcellular location">
    <subcellularLocation>
        <location evidence="1">Cell membrane</location>
        <topology evidence="1">Multi-pass membrane protein</topology>
    </subcellularLocation>
</comment>
<keyword evidence="4" id="KW-1003">Cell membrane</keyword>
<feature type="transmembrane region" description="Helical" evidence="12">
    <location>
        <begin position="185"/>
        <end position="203"/>
    </location>
</feature>
<evidence type="ECO:0000313" key="14">
    <source>
        <dbReference type="Proteomes" id="UP000765845"/>
    </source>
</evidence>
<dbReference type="Proteomes" id="UP000765845">
    <property type="component" value="Unassembled WGS sequence"/>
</dbReference>
<dbReference type="PROSITE" id="PS50283">
    <property type="entry name" value="NA_SOLUT_SYMP_3"/>
    <property type="match status" value="1"/>
</dbReference>
<dbReference type="EMBL" id="JAAWWK010000006">
    <property type="protein sequence ID" value="NKI19031.1"/>
    <property type="molecule type" value="Genomic_DNA"/>
</dbReference>
<dbReference type="RefSeq" id="WP_168451535.1">
    <property type="nucleotide sequence ID" value="NZ_JAAWWK010000006.1"/>
</dbReference>
<keyword evidence="8" id="KW-0406">Ion transport</keyword>
<evidence type="ECO:0000256" key="1">
    <source>
        <dbReference type="ARBA" id="ARBA00004651"/>
    </source>
</evidence>
<feature type="transmembrane region" description="Helical" evidence="12">
    <location>
        <begin position="237"/>
        <end position="256"/>
    </location>
</feature>
<evidence type="ECO:0000256" key="12">
    <source>
        <dbReference type="SAM" id="Phobius"/>
    </source>
</evidence>
<dbReference type="InterPro" id="IPR051163">
    <property type="entry name" value="Sodium:Solute_Symporter_SSF"/>
</dbReference>
<keyword evidence="3" id="KW-0813">Transport</keyword>
<keyword evidence="9 12" id="KW-0472">Membrane</keyword>
<evidence type="ECO:0000313" key="13">
    <source>
        <dbReference type="EMBL" id="NKI19031.1"/>
    </source>
</evidence>
<feature type="transmembrane region" description="Helical" evidence="12">
    <location>
        <begin position="444"/>
        <end position="462"/>
    </location>
</feature>
<feature type="transmembrane region" description="Helical" evidence="12">
    <location>
        <begin position="323"/>
        <end position="349"/>
    </location>
</feature>
<feature type="transmembrane region" description="Helical" evidence="12">
    <location>
        <begin position="49"/>
        <end position="73"/>
    </location>
</feature>
<dbReference type="Pfam" id="PF00474">
    <property type="entry name" value="SSF"/>
    <property type="match status" value="1"/>
</dbReference>
<evidence type="ECO:0000256" key="8">
    <source>
        <dbReference type="ARBA" id="ARBA00023065"/>
    </source>
</evidence>
<dbReference type="NCBIfam" id="TIGR00813">
    <property type="entry name" value="sss"/>
    <property type="match status" value="1"/>
</dbReference>
<gene>
    <name evidence="13" type="ORF">HCU74_16605</name>
</gene>
<keyword evidence="14" id="KW-1185">Reference proteome</keyword>
<organism evidence="13 14">
    <name type="scientific">Spongiibacter thalassae</name>
    <dbReference type="NCBI Taxonomy" id="2721624"/>
    <lineage>
        <taxon>Bacteria</taxon>
        <taxon>Pseudomonadati</taxon>
        <taxon>Pseudomonadota</taxon>
        <taxon>Gammaproteobacteria</taxon>
        <taxon>Cellvibrionales</taxon>
        <taxon>Spongiibacteraceae</taxon>
        <taxon>Spongiibacter</taxon>
    </lineage>
</organism>
<feature type="transmembrane region" description="Helical" evidence="12">
    <location>
        <begin position="468"/>
        <end position="488"/>
    </location>
</feature>
<feature type="transmembrane region" description="Helical" evidence="12">
    <location>
        <begin position="384"/>
        <end position="408"/>
    </location>
</feature>
<accession>A0ABX1GJ78</accession>
<keyword evidence="10" id="KW-0739">Sodium transport</keyword>
<evidence type="ECO:0000256" key="3">
    <source>
        <dbReference type="ARBA" id="ARBA00022448"/>
    </source>
</evidence>
<proteinExistence type="inferred from homology"/>
<feature type="transmembrane region" description="Helical" evidence="12">
    <location>
        <begin position="277"/>
        <end position="303"/>
    </location>
</feature>
<name>A0ABX1GJ78_9GAMM</name>
<evidence type="ECO:0000256" key="4">
    <source>
        <dbReference type="ARBA" id="ARBA00022475"/>
    </source>
</evidence>
<feature type="transmembrane region" description="Helical" evidence="12">
    <location>
        <begin position="6"/>
        <end position="28"/>
    </location>
</feature>
<evidence type="ECO:0000256" key="2">
    <source>
        <dbReference type="ARBA" id="ARBA00006434"/>
    </source>
</evidence>
<dbReference type="InterPro" id="IPR001734">
    <property type="entry name" value="Na/solute_symporter"/>
</dbReference>
<evidence type="ECO:0000256" key="5">
    <source>
        <dbReference type="ARBA" id="ARBA00022692"/>
    </source>
</evidence>
<feature type="transmembrane region" description="Helical" evidence="12">
    <location>
        <begin position="85"/>
        <end position="103"/>
    </location>
</feature>
<feature type="transmembrane region" description="Helical" evidence="12">
    <location>
        <begin position="518"/>
        <end position="539"/>
    </location>
</feature>
<evidence type="ECO:0000256" key="9">
    <source>
        <dbReference type="ARBA" id="ARBA00023136"/>
    </source>
</evidence>
<reference evidence="13 14" key="1">
    <citation type="submission" date="2020-04" db="EMBL/GenBank/DDBJ databases">
        <authorList>
            <person name="Yoon J."/>
        </authorList>
    </citation>
    <scope>NUCLEOTIDE SEQUENCE [LARGE SCALE GENOMIC DNA]</scope>
    <source>
        <strain evidence="13 14">KMU-166</strain>
    </source>
</reference>
<feature type="transmembrane region" description="Helical" evidence="12">
    <location>
        <begin position="151"/>
        <end position="173"/>
    </location>
</feature>
<evidence type="ECO:0000256" key="7">
    <source>
        <dbReference type="ARBA" id="ARBA00023053"/>
    </source>
</evidence>
<comment type="similarity">
    <text evidence="2 11">Belongs to the sodium:solute symporter (SSF) (TC 2.A.21) family.</text>
</comment>
<comment type="caution">
    <text evidence="13">The sequence shown here is derived from an EMBL/GenBank/DDBJ whole genome shotgun (WGS) entry which is preliminary data.</text>
</comment>
<dbReference type="PANTHER" id="PTHR42985:SF40">
    <property type="entry name" value="LD47995P-RELATED"/>
    <property type="match status" value="1"/>
</dbReference>
<evidence type="ECO:0000256" key="10">
    <source>
        <dbReference type="ARBA" id="ARBA00023201"/>
    </source>
</evidence>
<dbReference type="PANTHER" id="PTHR42985">
    <property type="entry name" value="SODIUM-COUPLED MONOCARBOXYLATE TRANSPORTER"/>
    <property type="match status" value="1"/>
</dbReference>
<dbReference type="InterPro" id="IPR038377">
    <property type="entry name" value="Na/Glc_symporter_sf"/>
</dbReference>
<sequence length="540" mass="58584">MTHNITWLDWLVIALYCLGLLGMAAALARGQHNREDYYVGGRNLGPWPVGLSIMATQCSTNSILGAPAFVAFAAGGGMVWLQYELAVPLAMIALMLFAMPLFRHRQLVSVYGYLEQRYDLPTRLTLSGLFLFVRAFATAVTVYSIALVIELITGLGFVASVLLLGAFTVVYDVLGGIRGVIYSDVLQLLILVVMLALVLAFLLDAGGGITTLWQSFAPERKNALDFAHHGLGDGQTFAFWPMLFGGLFLYVSYYGCDQSQVQRQLSTRNIDATNNALLINGLLRFPLVLLYCMVGAGIAVYSAQHPDFVAALPVNNDRPEYNLAVPLYMINALPTGLVGLSLVALFAAAMSSLDSVINSLSATTMEDFVLRFSSRTLSPQQELLYSRCITIIWGSITIGMAFFVADIAPTVLEAINKIGSLANGPILAVFVLGMTTHRVRGAHVVAGLFSGIIANAGCWLFLPEVSWLWWNVSGFAVAVLTALLIATLSPRKPSTSTPITTAFAEAKQLLQKQSDINWYWRSALLVVWFTVLLGGLAMLG</sequence>
<evidence type="ECO:0000256" key="6">
    <source>
        <dbReference type="ARBA" id="ARBA00022989"/>
    </source>
</evidence>
<feature type="transmembrane region" description="Helical" evidence="12">
    <location>
        <begin position="414"/>
        <end position="432"/>
    </location>
</feature>
<keyword evidence="6 12" id="KW-1133">Transmembrane helix</keyword>
<protein>
    <submittedName>
        <fullName evidence="13">Sodium/solute symporter</fullName>
    </submittedName>
</protein>
<dbReference type="CDD" id="cd11494">
    <property type="entry name" value="SLC5sbd_NIS-like_u2"/>
    <property type="match status" value="1"/>
</dbReference>
<keyword evidence="7" id="KW-0915">Sodium</keyword>